<accession>A0A0P1AA28</accession>
<dbReference type="AlphaFoldDB" id="A0A0P1AA28"/>
<keyword evidence="2" id="KW-1185">Reference proteome</keyword>
<evidence type="ECO:0000313" key="1">
    <source>
        <dbReference type="EMBL" id="CEG37706.1"/>
    </source>
</evidence>
<evidence type="ECO:0000313" key="2">
    <source>
        <dbReference type="Proteomes" id="UP000054928"/>
    </source>
</evidence>
<sequence length="85" mass="9587">MADKAVSSWNQICQLIVTVSRGLQMEWTIATVLCGLENVPLNSQELRLYVMLKLENPVIIDKFEGLSAMIFMQDLLTIDNCMSHA</sequence>
<name>A0A0P1AA28_PLAHL</name>
<protein>
    <submittedName>
        <fullName evidence="1">Uncharacterized protein</fullName>
    </submittedName>
</protein>
<reference evidence="2" key="1">
    <citation type="submission" date="2014-09" db="EMBL/GenBank/DDBJ databases">
        <authorList>
            <person name="Sharma Rahul"/>
            <person name="Thines Marco"/>
        </authorList>
    </citation>
    <scope>NUCLEOTIDE SEQUENCE [LARGE SCALE GENOMIC DNA]</scope>
</reference>
<dbReference type="GeneID" id="36400820"/>
<dbReference type="Proteomes" id="UP000054928">
    <property type="component" value="Unassembled WGS sequence"/>
</dbReference>
<proteinExistence type="predicted"/>
<dbReference type="EMBL" id="CCYD01000290">
    <property type="protein sequence ID" value="CEG37706.1"/>
    <property type="molecule type" value="Genomic_DNA"/>
</dbReference>
<dbReference type="RefSeq" id="XP_024574075.1">
    <property type="nucleotide sequence ID" value="XM_024723061.1"/>
</dbReference>
<organism evidence="1 2">
    <name type="scientific">Plasmopara halstedii</name>
    <name type="common">Downy mildew of sunflower</name>
    <dbReference type="NCBI Taxonomy" id="4781"/>
    <lineage>
        <taxon>Eukaryota</taxon>
        <taxon>Sar</taxon>
        <taxon>Stramenopiles</taxon>
        <taxon>Oomycota</taxon>
        <taxon>Peronosporomycetes</taxon>
        <taxon>Peronosporales</taxon>
        <taxon>Peronosporaceae</taxon>
        <taxon>Plasmopara</taxon>
    </lineage>
</organism>